<name>A0A7D5G073_9CAUD</name>
<dbReference type="EMBL" id="MT521991">
    <property type="protein sequence ID" value="QLF83230.1"/>
    <property type="molecule type" value="Genomic_DNA"/>
</dbReference>
<reference evidence="2 3" key="1">
    <citation type="submission" date="2020-05" db="EMBL/GenBank/DDBJ databases">
        <authorList>
            <person name="Klokker E.C."/>
            <person name="Sun E.L."/>
            <person name="Menchaca C."/>
            <person name="Layton S.R."/>
            <person name="Hughes L.E."/>
            <person name="Garlena R.A."/>
            <person name="Russell D.A."/>
            <person name="Pope W.H."/>
            <person name="Jacobs-Sera D."/>
            <person name="Hatfull G.F."/>
        </authorList>
    </citation>
    <scope>NUCLEOTIDE SEQUENCE [LARGE SCALE GENOMIC DNA]</scope>
</reference>
<protein>
    <submittedName>
        <fullName evidence="2">Uncharacterized protein</fullName>
    </submittedName>
</protein>
<feature type="coiled-coil region" evidence="1">
    <location>
        <begin position="93"/>
        <end position="120"/>
    </location>
</feature>
<evidence type="ECO:0000256" key="1">
    <source>
        <dbReference type="SAM" id="Coils"/>
    </source>
</evidence>
<dbReference type="KEGG" id="vg:80025975"/>
<dbReference type="Proteomes" id="UP000510745">
    <property type="component" value="Segment"/>
</dbReference>
<dbReference type="RefSeq" id="YP_010756224.1">
    <property type="nucleotide sequence ID" value="NC_073484.1"/>
</dbReference>
<organism evidence="2 3">
    <name type="scientific">Streptomyces phage Eklok</name>
    <dbReference type="NCBI Taxonomy" id="2743999"/>
    <lineage>
        <taxon>Viruses</taxon>
        <taxon>Duplodnaviria</taxon>
        <taxon>Heunggongvirae</taxon>
        <taxon>Uroviricota</taxon>
        <taxon>Caudoviricetes</taxon>
        <taxon>Ignaciovirus</taxon>
        <taxon>Ignaciovirus eklok</taxon>
    </lineage>
</organism>
<sequence>MTSTPDAVAVASLDTHRLILTVPNEGPADVASNLPRPAVAKVLRFVADQFGPAPAACDNCGCSPRCCACDTDDDLRAELAKLIRWHKEDGDQLTKMRTTIEQLRAERAELIKQRDRIANDTIKALVEQPANGTEAAEDMARRFARRLNAVEQLCSGHPGYHSITVKQLLTAMSDADDDQTEEQPEEATVPTVGDRYVKRLNPGQIVTVTSVWTAEDGHTAVAYEWHDPRASHTGSACPLSVFRRGYRPAAEAGR</sequence>
<keyword evidence="1" id="KW-0175">Coiled coil</keyword>
<proteinExistence type="predicted"/>
<evidence type="ECO:0000313" key="3">
    <source>
        <dbReference type="Proteomes" id="UP000510745"/>
    </source>
</evidence>
<accession>A0A7D5G073</accession>
<keyword evidence="3" id="KW-1185">Reference proteome</keyword>
<dbReference type="GeneID" id="80025975"/>
<evidence type="ECO:0000313" key="2">
    <source>
        <dbReference type="EMBL" id="QLF83230.1"/>
    </source>
</evidence>
<gene>
    <name evidence="2" type="primary">46</name>
    <name evidence="2" type="ORF">SEA_EKLOK_46</name>
</gene>